<accession>A0AC34GUN4</accession>
<sequence length="476" mass="54974">MKAFGLTVCLLLAFLVAATNGKSHGKWTMIFSKPESNSTLFVDRNELKPKVSVSPHRPDIIEESELKEMFKKLRDSSTSENAYPQNEEKQLKNVAALTNAIKTMLKVLKHTHFLDREIKEMLEGSRTFGLLFHESAFKGLEKTPEMKAFEDVKQKLLAELNEDAFQFLDVPDDEESYIRADLVAQIKDLQSQIRQVIQSFSDTNLAQLEAKCQSSNPLKIAEIAEGKLDTLIFQFVDDKTPERDDFMELKNVYTVVFKRLFAFSSICNVFHNESVVSGVSKTVNDTQLFVFVQKIRSKFEQKYWSTKRIAEEIKTQIKIGGTNADIAFNIHDELNDEYKDFGFTYHVGVSDEDNGFRLIYCISDCQYLNNYKNKTVFVLRKDIKQNRHKKYRTCEFLTSLQNDQNSEKWCKNHKKTYGDLRDLADEIVEKCKLSAFLIGVGRVDYQSEFDKKAETFFDHHFNFPCYGNVHIAAVNN</sequence>
<protein>
    <submittedName>
        <fullName evidence="2">Uncharacterized protein</fullName>
    </submittedName>
</protein>
<evidence type="ECO:0000313" key="2">
    <source>
        <dbReference type="WBParaSite" id="ES5_v2.g8530.t1"/>
    </source>
</evidence>
<reference evidence="2" key="1">
    <citation type="submission" date="2022-11" db="UniProtKB">
        <authorList>
            <consortium name="WormBaseParasite"/>
        </authorList>
    </citation>
    <scope>IDENTIFICATION</scope>
</reference>
<name>A0AC34GUN4_9BILA</name>
<evidence type="ECO:0000313" key="1">
    <source>
        <dbReference type="Proteomes" id="UP000887579"/>
    </source>
</evidence>
<dbReference type="Proteomes" id="UP000887579">
    <property type="component" value="Unplaced"/>
</dbReference>
<dbReference type="WBParaSite" id="ES5_v2.g8530.t1">
    <property type="protein sequence ID" value="ES5_v2.g8530.t1"/>
    <property type="gene ID" value="ES5_v2.g8530"/>
</dbReference>
<proteinExistence type="predicted"/>
<organism evidence="1 2">
    <name type="scientific">Panagrolaimus sp. ES5</name>
    <dbReference type="NCBI Taxonomy" id="591445"/>
    <lineage>
        <taxon>Eukaryota</taxon>
        <taxon>Metazoa</taxon>
        <taxon>Ecdysozoa</taxon>
        <taxon>Nematoda</taxon>
        <taxon>Chromadorea</taxon>
        <taxon>Rhabditida</taxon>
        <taxon>Tylenchina</taxon>
        <taxon>Panagrolaimomorpha</taxon>
        <taxon>Panagrolaimoidea</taxon>
        <taxon>Panagrolaimidae</taxon>
        <taxon>Panagrolaimus</taxon>
    </lineage>
</organism>